<feature type="transmembrane region" description="Helical" evidence="7">
    <location>
        <begin position="12"/>
        <end position="35"/>
    </location>
</feature>
<feature type="transmembrane region" description="Helical" evidence="7">
    <location>
        <begin position="287"/>
        <end position="306"/>
    </location>
</feature>
<evidence type="ECO:0000256" key="3">
    <source>
        <dbReference type="ARBA" id="ARBA00022475"/>
    </source>
</evidence>
<keyword evidence="6 7" id="KW-0472">Membrane</keyword>
<feature type="transmembrane region" description="Helical" evidence="7">
    <location>
        <begin position="85"/>
        <end position="110"/>
    </location>
</feature>
<comment type="subcellular location">
    <subcellularLocation>
        <location evidence="1">Cell membrane</location>
        <topology evidence="1">Multi-pass membrane protein</topology>
    </subcellularLocation>
</comment>
<keyword evidence="2" id="KW-0813">Transport</keyword>
<feature type="transmembrane region" description="Helical" evidence="7">
    <location>
        <begin position="361"/>
        <end position="382"/>
    </location>
</feature>
<evidence type="ECO:0000256" key="2">
    <source>
        <dbReference type="ARBA" id="ARBA00022448"/>
    </source>
</evidence>
<dbReference type="RefSeq" id="WP_263719568.1">
    <property type="nucleotide sequence ID" value="NZ_JAOWLA010000001.1"/>
</dbReference>
<proteinExistence type="predicted"/>
<feature type="transmembrane region" description="Helical" evidence="7">
    <location>
        <begin position="55"/>
        <end position="73"/>
    </location>
</feature>
<dbReference type="SUPFAM" id="SSF161098">
    <property type="entry name" value="MetI-like"/>
    <property type="match status" value="2"/>
</dbReference>
<evidence type="ECO:0000313" key="9">
    <source>
        <dbReference type="EMBL" id="MCV2863151.1"/>
    </source>
</evidence>
<evidence type="ECO:0000256" key="5">
    <source>
        <dbReference type="ARBA" id="ARBA00022989"/>
    </source>
</evidence>
<dbReference type="PANTHER" id="PTHR30183">
    <property type="entry name" value="MOLYBDENUM TRANSPORT SYSTEM PERMEASE PROTEIN MODB"/>
    <property type="match status" value="1"/>
</dbReference>
<reference evidence="9 10" key="1">
    <citation type="submission" date="2022-10" db="EMBL/GenBank/DDBJ databases">
        <title>Defluviimonas sp. nov., isolated from ocean surface water.</title>
        <authorList>
            <person name="He W."/>
            <person name="Wang L."/>
            <person name="Zhang D.-F."/>
        </authorList>
    </citation>
    <scope>NUCLEOTIDE SEQUENCE [LARGE SCALE GENOMIC DNA]</scope>
    <source>
        <strain evidence="9 10">WL0075</strain>
    </source>
</reference>
<evidence type="ECO:0000256" key="4">
    <source>
        <dbReference type="ARBA" id="ARBA00022692"/>
    </source>
</evidence>
<feature type="transmembrane region" description="Helical" evidence="7">
    <location>
        <begin position="452"/>
        <end position="472"/>
    </location>
</feature>
<name>A0ABT2YWB4_9RHOB</name>
<dbReference type="PANTHER" id="PTHR30183:SF9">
    <property type="entry name" value="THIAMINE TRANSPORT SYSTEM PERMEASE PROTEIN THIP"/>
    <property type="match status" value="1"/>
</dbReference>
<evidence type="ECO:0000256" key="7">
    <source>
        <dbReference type="SAM" id="Phobius"/>
    </source>
</evidence>
<dbReference type="Gene3D" id="1.10.3720.10">
    <property type="entry name" value="MetI-like"/>
    <property type="match status" value="2"/>
</dbReference>
<evidence type="ECO:0000259" key="8">
    <source>
        <dbReference type="PROSITE" id="PS50928"/>
    </source>
</evidence>
<feature type="transmembrane region" description="Helical" evidence="7">
    <location>
        <begin position="492"/>
        <end position="513"/>
    </location>
</feature>
<dbReference type="InterPro" id="IPR000515">
    <property type="entry name" value="MetI-like"/>
</dbReference>
<dbReference type="InterPro" id="IPR035906">
    <property type="entry name" value="MetI-like_sf"/>
</dbReference>
<dbReference type="Proteomes" id="UP001652503">
    <property type="component" value="Unassembled WGS sequence"/>
</dbReference>
<feature type="transmembrane region" description="Helical" evidence="7">
    <location>
        <begin position="189"/>
        <end position="211"/>
    </location>
</feature>
<keyword evidence="3" id="KW-1003">Cell membrane</keyword>
<feature type="transmembrane region" description="Helical" evidence="7">
    <location>
        <begin position="242"/>
        <end position="266"/>
    </location>
</feature>
<organism evidence="9 10">
    <name type="scientific">Albidovulum sediminicola</name>
    <dbReference type="NCBI Taxonomy" id="2984331"/>
    <lineage>
        <taxon>Bacteria</taxon>
        <taxon>Pseudomonadati</taxon>
        <taxon>Pseudomonadota</taxon>
        <taxon>Alphaproteobacteria</taxon>
        <taxon>Rhodobacterales</taxon>
        <taxon>Paracoccaceae</taxon>
        <taxon>Albidovulum</taxon>
    </lineage>
</organism>
<evidence type="ECO:0000256" key="1">
    <source>
        <dbReference type="ARBA" id="ARBA00004651"/>
    </source>
</evidence>
<evidence type="ECO:0000256" key="6">
    <source>
        <dbReference type="ARBA" id="ARBA00023136"/>
    </source>
</evidence>
<keyword evidence="4 7" id="KW-0812">Transmembrane</keyword>
<protein>
    <submittedName>
        <fullName evidence="9">Thiamine/thiamine pyrophosphate ABC transporter permease ThiP</fullName>
    </submittedName>
</protein>
<keyword evidence="10" id="KW-1185">Reference proteome</keyword>
<comment type="caution">
    <text evidence="9">The sequence shown here is derived from an EMBL/GenBank/DDBJ whole genome shotgun (WGS) entry which is preliminary data.</text>
</comment>
<feature type="domain" description="ABC transmembrane type-1" evidence="8">
    <location>
        <begin position="323"/>
        <end position="513"/>
    </location>
</feature>
<feature type="domain" description="ABC transmembrane type-1" evidence="8">
    <location>
        <begin position="51"/>
        <end position="255"/>
    </location>
</feature>
<feature type="transmembrane region" description="Helical" evidence="7">
    <location>
        <begin position="388"/>
        <end position="409"/>
    </location>
</feature>
<feature type="transmembrane region" description="Helical" evidence="7">
    <location>
        <begin position="122"/>
        <end position="143"/>
    </location>
</feature>
<dbReference type="PROSITE" id="PS50928">
    <property type="entry name" value="ABC_TM1"/>
    <property type="match status" value="2"/>
</dbReference>
<dbReference type="CDD" id="cd06261">
    <property type="entry name" value="TM_PBP2"/>
    <property type="match status" value="1"/>
</dbReference>
<gene>
    <name evidence="9" type="ORF">OE647_00195</name>
</gene>
<accession>A0ABT2YWB4</accession>
<keyword evidence="5 7" id="KW-1133">Transmembrane helix</keyword>
<dbReference type="EMBL" id="JAOWLA010000001">
    <property type="protein sequence ID" value="MCV2863151.1"/>
    <property type="molecule type" value="Genomic_DNA"/>
</dbReference>
<feature type="transmembrane region" description="Helical" evidence="7">
    <location>
        <begin position="326"/>
        <end position="349"/>
    </location>
</feature>
<evidence type="ECO:0000313" key="10">
    <source>
        <dbReference type="Proteomes" id="UP001652503"/>
    </source>
</evidence>
<sequence length="523" mass="54287">MAGRAQPVSRTLAVGGAPAALLLLLTLGTLGAVFLRARAMGSLGPADWAAVRFTLWQALLSASLSTLLAVPVARALARRSFPGRGLLIALLGAPFILPVIVAVMGLLAVFGRAGVLNAGLGALGLPAVSIYGLQGVVLAHVFFNLPLATRLLVQAWLDIPAERFRLAASLGMGPSEVARFLERPMLRSALPGIFLAIFLICLTSFAVALTLGGGPRATTVELAIYQAFRFDFDLGRAAMLGLLQVALCLAASVVAIGVAAPSAFGAGLDRRVARWDASSRWLKAQDATILLLTAGFLLLPLAMITLRGLPALPGLPGPVWAASLRSLLVALASATLTLLLALPMALAIARARPAPARTLEALAMLPLATSPLVLGTGLFLLLRPYADPATLALPVTAAANATLALPFALRILLPAARTCEADFGRLADSLDLRGLARLRLLTLPRLTRPLRFAGGLAAALSMGDLGVIALFADPETATLPLQLYRLMAAYRMADAAGAAVLLLGLSFALFWIIDRGGHPNAGS</sequence>